<evidence type="ECO:0000256" key="5">
    <source>
        <dbReference type="ARBA" id="ARBA00022691"/>
    </source>
</evidence>
<dbReference type="Pfam" id="PF00590">
    <property type="entry name" value="TP_methylase"/>
    <property type="match status" value="1"/>
</dbReference>
<proteinExistence type="inferred from homology"/>
<comment type="function">
    <text evidence="6">Catalyzes the 2'-O-methylation of the ribose of cytidine 1402 (C1402) in 16S rRNA.</text>
</comment>
<evidence type="ECO:0000256" key="2">
    <source>
        <dbReference type="ARBA" id="ARBA00022552"/>
    </source>
</evidence>
<dbReference type="SUPFAM" id="SSF53790">
    <property type="entry name" value="Tetrapyrrole methylase"/>
    <property type="match status" value="1"/>
</dbReference>
<gene>
    <name evidence="6 8" type="primary">rsmI</name>
    <name evidence="8" type="ORF">COU95_01405</name>
</gene>
<dbReference type="PANTHER" id="PTHR46111">
    <property type="entry name" value="RIBOSOMAL RNA SMALL SUBUNIT METHYLTRANSFERASE I"/>
    <property type="match status" value="1"/>
</dbReference>
<protein>
    <recommendedName>
        <fullName evidence="6">Ribosomal RNA small subunit methyltransferase I</fullName>
        <ecNumber evidence="6">2.1.1.198</ecNumber>
    </recommendedName>
    <alternativeName>
        <fullName evidence="6">16S rRNA 2'-O-ribose C1402 methyltransferase</fullName>
    </alternativeName>
    <alternativeName>
        <fullName evidence="6">rRNA (cytidine-2'-O-)-methyltransferase RsmI</fullName>
    </alternativeName>
</protein>
<dbReference type="InterPro" id="IPR008189">
    <property type="entry name" value="rRNA_ssu_MeTfrase_I"/>
</dbReference>
<evidence type="ECO:0000256" key="1">
    <source>
        <dbReference type="ARBA" id="ARBA00022490"/>
    </source>
</evidence>
<evidence type="ECO:0000259" key="7">
    <source>
        <dbReference type="Pfam" id="PF00590"/>
    </source>
</evidence>
<keyword evidence="4 6" id="KW-0808">Transferase</keyword>
<comment type="caution">
    <text evidence="8">The sequence shown here is derived from an EMBL/GenBank/DDBJ whole genome shotgun (WGS) entry which is preliminary data.</text>
</comment>
<dbReference type="Gene3D" id="3.30.950.10">
    <property type="entry name" value="Methyltransferase, Cobalt-precorrin-4 Transmethylase, Domain 2"/>
    <property type="match status" value="1"/>
</dbReference>
<feature type="domain" description="Tetrapyrrole methylase" evidence="7">
    <location>
        <begin position="3"/>
        <end position="213"/>
    </location>
</feature>
<dbReference type="InterPro" id="IPR014776">
    <property type="entry name" value="4pyrrole_Mease_sub2"/>
</dbReference>
<evidence type="ECO:0000256" key="6">
    <source>
        <dbReference type="HAMAP-Rule" id="MF_01877"/>
    </source>
</evidence>
<dbReference type="Proteomes" id="UP000231474">
    <property type="component" value="Unassembled WGS sequence"/>
</dbReference>
<keyword evidence="1 6" id="KW-0963">Cytoplasm</keyword>
<dbReference type="PANTHER" id="PTHR46111:SF1">
    <property type="entry name" value="RIBOSOMAL RNA SMALL SUBUNIT METHYLTRANSFERASE I"/>
    <property type="match status" value="1"/>
</dbReference>
<organism evidence="8 9">
    <name type="scientific">Candidatus Shapirobacteria bacterium CG10_big_fil_rev_8_21_14_0_10_40_9</name>
    <dbReference type="NCBI Taxonomy" id="1974888"/>
    <lineage>
        <taxon>Bacteria</taxon>
        <taxon>Candidatus Shapironibacteriota</taxon>
    </lineage>
</organism>
<dbReference type="PIRSF" id="PIRSF005917">
    <property type="entry name" value="MTase_YraL"/>
    <property type="match status" value="1"/>
</dbReference>
<evidence type="ECO:0000313" key="8">
    <source>
        <dbReference type="EMBL" id="PJE67632.1"/>
    </source>
</evidence>
<keyword evidence="2 6" id="KW-0698">rRNA processing</keyword>
<sequence length="237" mass="26873">MGKLYIVSTPIGNLEDITLRAKRILEEVDIIACEDTRKTGMLLTKLTKVPPSSRWNLNKRPQFLSYYEENELQRIPEIIQLLKEGKNVALVSNAGTPTISDPGFKLVRECLNQGVQVEAIPGSSAILTALVSSGLPTDKFLFLGYLPKKQGKRQELLKNCKLLTVHCTLIFFESPYRLLETLKELREIFGDIDIVICRELTKIHEEIRREKISQSILHFEKNPAKGEVTLLFNIPQG</sequence>
<dbReference type="InterPro" id="IPR035996">
    <property type="entry name" value="4pyrrol_Methylase_sf"/>
</dbReference>
<accession>A0A2M8L410</accession>
<dbReference type="EC" id="2.1.1.198" evidence="6"/>
<evidence type="ECO:0000313" key="9">
    <source>
        <dbReference type="Proteomes" id="UP000231474"/>
    </source>
</evidence>
<dbReference type="EMBL" id="PFEK01000026">
    <property type="protein sequence ID" value="PJE67632.1"/>
    <property type="molecule type" value="Genomic_DNA"/>
</dbReference>
<dbReference type="InterPro" id="IPR000878">
    <property type="entry name" value="4pyrrol_Mease"/>
</dbReference>
<dbReference type="HAMAP" id="MF_01877">
    <property type="entry name" value="16SrRNA_methyltr_I"/>
    <property type="match status" value="1"/>
</dbReference>
<comment type="catalytic activity">
    <reaction evidence="6">
        <text>cytidine(1402) in 16S rRNA + S-adenosyl-L-methionine = 2'-O-methylcytidine(1402) in 16S rRNA + S-adenosyl-L-homocysteine + H(+)</text>
        <dbReference type="Rhea" id="RHEA:42924"/>
        <dbReference type="Rhea" id="RHEA-COMP:10285"/>
        <dbReference type="Rhea" id="RHEA-COMP:10286"/>
        <dbReference type="ChEBI" id="CHEBI:15378"/>
        <dbReference type="ChEBI" id="CHEBI:57856"/>
        <dbReference type="ChEBI" id="CHEBI:59789"/>
        <dbReference type="ChEBI" id="CHEBI:74495"/>
        <dbReference type="ChEBI" id="CHEBI:82748"/>
        <dbReference type="EC" id="2.1.1.198"/>
    </reaction>
</comment>
<dbReference type="FunFam" id="3.30.950.10:FF:000002">
    <property type="entry name" value="Ribosomal RNA small subunit methyltransferase I"/>
    <property type="match status" value="1"/>
</dbReference>
<reference evidence="9" key="1">
    <citation type="submission" date="2017-09" db="EMBL/GenBank/DDBJ databases">
        <title>Depth-based differentiation of microbial function through sediment-hosted aquifers and enrichment of novel symbionts in the deep terrestrial subsurface.</title>
        <authorList>
            <person name="Probst A.J."/>
            <person name="Ladd B."/>
            <person name="Jarett J.K."/>
            <person name="Geller-Mcgrath D.E."/>
            <person name="Sieber C.M.K."/>
            <person name="Emerson J.B."/>
            <person name="Anantharaman K."/>
            <person name="Thomas B.C."/>
            <person name="Malmstrom R."/>
            <person name="Stieglmeier M."/>
            <person name="Klingl A."/>
            <person name="Woyke T."/>
            <person name="Ryan C.M."/>
            <person name="Banfield J.F."/>
        </authorList>
    </citation>
    <scope>NUCLEOTIDE SEQUENCE [LARGE SCALE GENOMIC DNA]</scope>
</reference>
<dbReference type="GO" id="GO:0005737">
    <property type="term" value="C:cytoplasm"/>
    <property type="evidence" value="ECO:0007669"/>
    <property type="project" value="UniProtKB-SubCell"/>
</dbReference>
<keyword evidence="3 6" id="KW-0489">Methyltransferase</keyword>
<dbReference type="CDD" id="cd11648">
    <property type="entry name" value="RsmI"/>
    <property type="match status" value="1"/>
</dbReference>
<keyword evidence="5 6" id="KW-0949">S-adenosyl-L-methionine</keyword>
<comment type="similarity">
    <text evidence="6">Belongs to the methyltransferase superfamily. RsmI family.</text>
</comment>
<evidence type="ECO:0000256" key="3">
    <source>
        <dbReference type="ARBA" id="ARBA00022603"/>
    </source>
</evidence>
<comment type="subcellular location">
    <subcellularLocation>
        <location evidence="6">Cytoplasm</location>
    </subcellularLocation>
</comment>
<dbReference type="AlphaFoldDB" id="A0A2M8L410"/>
<evidence type="ECO:0000256" key="4">
    <source>
        <dbReference type="ARBA" id="ARBA00022679"/>
    </source>
</evidence>
<dbReference type="Gene3D" id="3.40.1010.10">
    <property type="entry name" value="Cobalt-precorrin-4 Transmethylase, Domain 1"/>
    <property type="match status" value="1"/>
</dbReference>
<dbReference type="InterPro" id="IPR018063">
    <property type="entry name" value="SAM_MeTrfase_RsmI_CS"/>
</dbReference>
<dbReference type="GO" id="GO:0070677">
    <property type="term" value="F:rRNA (cytosine-2'-O-)-methyltransferase activity"/>
    <property type="evidence" value="ECO:0007669"/>
    <property type="project" value="UniProtKB-UniRule"/>
</dbReference>
<dbReference type="PROSITE" id="PS01296">
    <property type="entry name" value="RSMI"/>
    <property type="match status" value="1"/>
</dbReference>
<dbReference type="FunFam" id="3.40.1010.10:FF:000007">
    <property type="entry name" value="Ribosomal RNA small subunit methyltransferase I"/>
    <property type="match status" value="1"/>
</dbReference>
<dbReference type="InterPro" id="IPR014777">
    <property type="entry name" value="4pyrrole_Mease_sub1"/>
</dbReference>
<dbReference type="NCBIfam" id="TIGR00096">
    <property type="entry name" value="16S rRNA (cytidine(1402)-2'-O)-methyltransferase"/>
    <property type="match status" value="1"/>
</dbReference>
<name>A0A2M8L410_9BACT</name>